<feature type="compositionally biased region" description="Polar residues" evidence="1">
    <location>
        <begin position="208"/>
        <end position="239"/>
    </location>
</feature>
<keyword evidence="3" id="KW-1185">Reference proteome</keyword>
<feature type="compositionally biased region" description="Low complexity" evidence="1">
    <location>
        <begin position="531"/>
        <end position="543"/>
    </location>
</feature>
<proteinExistence type="predicted"/>
<dbReference type="EMBL" id="PQXK01000035">
    <property type="protein sequence ID" value="TGO40547.1"/>
    <property type="molecule type" value="Genomic_DNA"/>
</dbReference>
<evidence type="ECO:0000313" key="2">
    <source>
        <dbReference type="EMBL" id="TGO40547.1"/>
    </source>
</evidence>
<feature type="region of interest" description="Disordered" evidence="1">
    <location>
        <begin position="298"/>
        <end position="350"/>
    </location>
</feature>
<feature type="compositionally biased region" description="Polar residues" evidence="1">
    <location>
        <begin position="1093"/>
        <end position="1102"/>
    </location>
</feature>
<feature type="region of interest" description="Disordered" evidence="1">
    <location>
        <begin position="514"/>
        <end position="574"/>
    </location>
</feature>
<feature type="compositionally biased region" description="Basic residues" evidence="1">
    <location>
        <begin position="1112"/>
        <end position="1125"/>
    </location>
</feature>
<gene>
    <name evidence="2" type="ORF">BHYA_0035g00210</name>
</gene>
<dbReference type="Proteomes" id="UP000297814">
    <property type="component" value="Unassembled WGS sequence"/>
</dbReference>
<name>A0A4Z1H5S4_9HELO</name>
<feature type="region of interest" description="Disordered" evidence="1">
    <location>
        <begin position="982"/>
        <end position="1146"/>
    </location>
</feature>
<feature type="compositionally biased region" description="Acidic residues" evidence="1">
    <location>
        <begin position="1045"/>
        <end position="1080"/>
    </location>
</feature>
<feature type="compositionally biased region" description="Polar residues" evidence="1">
    <location>
        <begin position="314"/>
        <end position="328"/>
    </location>
</feature>
<accession>A0A4Z1H5S4</accession>
<feature type="region of interest" description="Disordered" evidence="1">
    <location>
        <begin position="411"/>
        <end position="432"/>
    </location>
</feature>
<reference evidence="2 3" key="1">
    <citation type="submission" date="2017-12" db="EMBL/GenBank/DDBJ databases">
        <title>Comparative genomics of Botrytis spp.</title>
        <authorList>
            <person name="Valero-Jimenez C.A."/>
            <person name="Tapia P."/>
            <person name="Veloso J."/>
            <person name="Silva-Moreno E."/>
            <person name="Staats M."/>
            <person name="Valdes J.H."/>
            <person name="Van Kan J.A.L."/>
        </authorList>
    </citation>
    <scope>NUCLEOTIDE SEQUENCE [LARGE SCALE GENOMIC DNA]</scope>
    <source>
        <strain evidence="2 3">Bh0001</strain>
    </source>
</reference>
<sequence length="1200" mass="132642">MTISKQQEAVIAKIVSYNPATWFLACESEVLKIPEEDRAEFGKILLEAMDVYKSKVQNVIPILKRGPNLNPEVNIRAWAMMHARFLARLFIKHPTLCERLCVKLSNETYNPGWKCHVRKFRDVEKHKNEIEEQVEAACRESQLFFSTHSGYNFVTTNHSNYSHDFQSKVQIYPPFEAQSRQAAAQSLLALSQSGSLLATGSVDKHSYESTSSTQLPSHQVTPLNVNGGHDQTTTSNSKSHAGEKHPKHVKFALDLEKSAAAELKAISRMNVNSFNCTPQEKAQQLQLERNLQAQIASQDDDLYGVSDDERDRPTSTTKFSNKAATPNRSPGIEDHLENENSSPAESVDGDNDERFSLLEMIDAMEFVAEHPWICEHLLVDHVWDEYKLFHEYNTEALKVAEEEIEDLNSVAAKEATPSSQKGTEVSLSTTSVHRTRSTSQTFYSLSVPPSYLVSQPRFTLSVDKPGLNDEANANNTTAVEEEHAITAAAKAGFVNRNFQLQVATVYRALGVVPTATGPVPSNHLPITRVQSSESSAPANNAAPPRDKSYDRSTSDRNRSTRSSQSSTGRYKATNPIFNDDTIIVDTPSLVPAYVYSVPDHIAPPRRGRSSEELVPAYAAPKRRSQSTVGQASVDHGTDANPSTSSDRAKKSLAPTMNRAQMREQLQIVAVYQSLGRQNERSSGNFGNDGARVEINVEVEEVSTAADALTPERIRRGRDAELYNGPHDHRIPSFSLQANVAATFTPDRFLNMHGGVGAPSDFGFNPFVNQNMAFGPGIATHRRTVTPVGRDQGSFAADRTHNEQEMGFAGVKFSGPRNRSLDYQIPGMYGQSQPVAALDNPREDFWINRGNLGNFGPIDTGLNMDVNMDLNADPVPTPHLNGIHGSNNFADFRGNYNFNFNVENMPFSGPRRSSHQLGTFNPDANPSGIGGMKKPFGSVNQNIDGVNQTPVGFEVIDEFTFHNTPLARINAGFGVGDMNQAFDQSGGMDPVDVPEIPRQDNAGTRSHPGETVAPVTPHRTRASTRSQRRYDLSARGGNYFQFQDTESVEGEAGDDYVDEEDEEDNEEDDEEEMEEDGFEEESPSKRARHRKNSSRGSTKNSARSPAKGSAKSTPRKSRKTPVKKGPKVAFNPRPASAPSTLDRGPLRRYHQTTINLSPGALGPQFNLEVSGRQRRLPFTTVAQNRAEFKKEFEMDSEDPDL</sequence>
<protein>
    <submittedName>
        <fullName evidence="2">Uncharacterized protein</fullName>
    </submittedName>
</protein>
<evidence type="ECO:0000256" key="1">
    <source>
        <dbReference type="SAM" id="MobiDB-lite"/>
    </source>
</evidence>
<evidence type="ECO:0000313" key="3">
    <source>
        <dbReference type="Proteomes" id="UP000297814"/>
    </source>
</evidence>
<feature type="region of interest" description="Disordered" evidence="1">
    <location>
        <begin position="617"/>
        <end position="652"/>
    </location>
</feature>
<feature type="region of interest" description="Disordered" evidence="1">
    <location>
        <begin position="205"/>
        <end position="246"/>
    </location>
</feature>
<feature type="compositionally biased region" description="Low complexity" evidence="1">
    <location>
        <begin position="560"/>
        <end position="569"/>
    </location>
</feature>
<organism evidence="2 3">
    <name type="scientific">Botrytis hyacinthi</name>
    <dbReference type="NCBI Taxonomy" id="278943"/>
    <lineage>
        <taxon>Eukaryota</taxon>
        <taxon>Fungi</taxon>
        <taxon>Dikarya</taxon>
        <taxon>Ascomycota</taxon>
        <taxon>Pezizomycotina</taxon>
        <taxon>Leotiomycetes</taxon>
        <taxon>Helotiales</taxon>
        <taxon>Sclerotiniaceae</taxon>
        <taxon>Botrytis</taxon>
    </lineage>
</organism>
<feature type="compositionally biased region" description="Basic and acidic residues" evidence="1">
    <location>
        <begin position="544"/>
        <end position="558"/>
    </location>
</feature>
<dbReference type="PROSITE" id="PS51257">
    <property type="entry name" value="PROKAR_LIPOPROTEIN"/>
    <property type="match status" value="1"/>
</dbReference>
<dbReference type="AlphaFoldDB" id="A0A4Z1H5S4"/>
<comment type="caution">
    <text evidence="2">The sequence shown here is derived from an EMBL/GenBank/DDBJ whole genome shotgun (WGS) entry which is preliminary data.</text>
</comment>